<protein>
    <submittedName>
        <fullName evidence="4">HPP family protein</fullName>
    </submittedName>
</protein>
<dbReference type="InterPro" id="IPR058581">
    <property type="entry name" value="TM_HPP"/>
</dbReference>
<evidence type="ECO:0000259" key="2">
    <source>
        <dbReference type="Pfam" id="PF04982"/>
    </source>
</evidence>
<feature type="transmembrane region" description="Helical" evidence="1">
    <location>
        <begin position="20"/>
        <end position="39"/>
    </location>
</feature>
<keyword evidence="1" id="KW-0472">Membrane</keyword>
<evidence type="ECO:0000256" key="1">
    <source>
        <dbReference type="SAM" id="Phobius"/>
    </source>
</evidence>
<feature type="domain" description="HPP transmembrane region" evidence="2">
    <location>
        <begin position="24"/>
        <end position="164"/>
    </location>
</feature>
<dbReference type="Proteomes" id="UP001209412">
    <property type="component" value="Unassembled WGS sequence"/>
</dbReference>
<feature type="transmembrane region" description="Helical" evidence="1">
    <location>
        <begin position="138"/>
        <end position="161"/>
    </location>
</feature>
<evidence type="ECO:0000313" key="4">
    <source>
        <dbReference type="EMBL" id="MDQ6410624.1"/>
    </source>
</evidence>
<dbReference type="AlphaFoldDB" id="A0AAP5BI71"/>
<dbReference type="Pfam" id="PF04982">
    <property type="entry name" value="TM_HPP"/>
    <property type="match status" value="1"/>
</dbReference>
<dbReference type="EMBL" id="JAMXWF010000024">
    <property type="protein sequence ID" value="MDQ6410624.1"/>
    <property type="molecule type" value="Genomic_DNA"/>
</dbReference>
<comment type="caution">
    <text evidence="4">The sequence shown here is derived from an EMBL/GenBank/DDBJ whole genome shotgun (WGS) entry which is preliminary data.</text>
</comment>
<keyword evidence="1" id="KW-1133">Transmembrane helix</keyword>
<dbReference type="InterPro" id="IPR007065">
    <property type="entry name" value="HPP"/>
</dbReference>
<feature type="transmembrane region" description="Helical" evidence="1">
    <location>
        <begin position="46"/>
        <end position="64"/>
    </location>
</feature>
<dbReference type="PANTHER" id="PTHR33741:SF5">
    <property type="entry name" value="TRANSMEMBRANE PROTEIN DDB_G0269096-RELATED"/>
    <property type="match status" value="1"/>
</dbReference>
<dbReference type="Proteomes" id="UP001242288">
    <property type="component" value="Unassembled WGS sequence"/>
</dbReference>
<name>A0AAP5BI71_9BURK</name>
<evidence type="ECO:0000313" key="6">
    <source>
        <dbReference type="Proteomes" id="UP001242288"/>
    </source>
</evidence>
<keyword evidence="5" id="KW-1185">Reference proteome</keyword>
<dbReference type="EMBL" id="JAPKHW010000024">
    <property type="protein sequence ID" value="MCX4148806.1"/>
    <property type="molecule type" value="Genomic_DNA"/>
</dbReference>
<evidence type="ECO:0000313" key="3">
    <source>
        <dbReference type="EMBL" id="MCX4148806.1"/>
    </source>
</evidence>
<feature type="transmembrane region" description="Helical" evidence="1">
    <location>
        <begin position="76"/>
        <end position="93"/>
    </location>
</feature>
<dbReference type="PANTHER" id="PTHR33741">
    <property type="entry name" value="TRANSMEMBRANE PROTEIN DDB_G0269096-RELATED"/>
    <property type="match status" value="1"/>
</dbReference>
<reference evidence="4" key="1">
    <citation type="submission" date="2022-06" db="EMBL/GenBank/DDBJ databases">
        <title>PHB producers.</title>
        <authorList>
            <person name="Besaury L."/>
        </authorList>
    </citation>
    <scope>NUCLEOTIDE SEQUENCE</scope>
    <source>
        <strain evidence="4 5">SEWS6</strain>
    </source>
</reference>
<sequence length="167" mass="16964">MQQSVPGSAAVGSRSTFRHVAMPAVLGFLGGTLAIGVLGTIGKLTGLPLLIAPFGASSVLLFAAPDSAFAQPRNLVLGHLIASAVGPTVFWIAGAGIWQAALAVGAAIAAMQLTRTVHPPAGADPLVIMLAGGMSPSFLIWPILAGVLVLQVIALLFNNIVRKRASR</sequence>
<proteinExistence type="predicted"/>
<gene>
    <name evidence="4" type="ORF">NIE36_25945</name>
    <name evidence="3" type="ORF">OSB80_26025</name>
</gene>
<keyword evidence="1" id="KW-0812">Transmembrane</keyword>
<accession>A0AAP5BI71</accession>
<dbReference type="RefSeq" id="WP_266259795.1">
    <property type="nucleotide sequence ID" value="NZ_JAMXWF010000024.1"/>
</dbReference>
<organism evidence="4 6">
    <name type="scientific">Paraburkholderia madseniana</name>
    <dbReference type="NCBI Taxonomy" id="2599607"/>
    <lineage>
        <taxon>Bacteria</taxon>
        <taxon>Pseudomonadati</taxon>
        <taxon>Pseudomonadota</taxon>
        <taxon>Betaproteobacteria</taxon>
        <taxon>Burkholderiales</taxon>
        <taxon>Burkholderiaceae</taxon>
        <taxon>Paraburkholderia</taxon>
    </lineage>
</organism>
<evidence type="ECO:0000313" key="5">
    <source>
        <dbReference type="Proteomes" id="UP001209412"/>
    </source>
</evidence>